<dbReference type="InterPro" id="IPR019251">
    <property type="entry name" value="DUF2231_TM"/>
</dbReference>
<keyword evidence="1" id="KW-0472">Membrane</keyword>
<feature type="domain" description="DUF2231" evidence="2">
    <location>
        <begin position="19"/>
        <end position="153"/>
    </location>
</feature>
<feature type="transmembrane region" description="Helical" evidence="1">
    <location>
        <begin position="26"/>
        <end position="45"/>
    </location>
</feature>
<organism evidence="3 4">
    <name type="scientific">Phyllobacterium salinisoli</name>
    <dbReference type="NCBI Taxonomy" id="1899321"/>
    <lineage>
        <taxon>Bacteria</taxon>
        <taxon>Pseudomonadati</taxon>
        <taxon>Pseudomonadota</taxon>
        <taxon>Alphaproteobacteria</taxon>
        <taxon>Hyphomicrobiales</taxon>
        <taxon>Phyllobacteriaceae</taxon>
        <taxon>Phyllobacterium</taxon>
    </lineage>
</organism>
<dbReference type="EMBL" id="QOZG01000005">
    <property type="protein sequence ID" value="RCS23468.1"/>
    <property type="molecule type" value="Genomic_DNA"/>
</dbReference>
<keyword evidence="1" id="KW-1133">Transmembrane helix</keyword>
<protein>
    <submittedName>
        <fullName evidence="3">DUF2231 domain-containing protein</fullName>
    </submittedName>
</protein>
<dbReference type="InterPro" id="IPR016923">
    <property type="entry name" value="UCP029509"/>
</dbReference>
<dbReference type="AlphaFoldDB" id="A0A368K253"/>
<evidence type="ECO:0000313" key="3">
    <source>
        <dbReference type="EMBL" id="RCS23468.1"/>
    </source>
</evidence>
<keyword evidence="1" id="KW-0812">Transmembrane</keyword>
<dbReference type="Pfam" id="PF09990">
    <property type="entry name" value="DUF2231"/>
    <property type="match status" value="1"/>
</dbReference>
<feature type="transmembrane region" description="Helical" evidence="1">
    <location>
        <begin position="116"/>
        <end position="140"/>
    </location>
</feature>
<comment type="caution">
    <text evidence="3">The sequence shown here is derived from an EMBL/GenBank/DDBJ whole genome shotgun (WGS) entry which is preliminary data.</text>
</comment>
<dbReference type="OrthoDB" id="2873672at2"/>
<sequence>MHNDTHRPGALRSTARIAGHPIHPMLVPFPIACFVGTLLTDIAYWRTTDIMWANFSAWLLTAGLITGALAGIVGFIDFLGNRLVRAQAPAWPHMIGNVLALVLSFFNVLVHSRDGWIAVVPTGLILSAVVVLILLVTGWLGGSLVYRHRVGVDH</sequence>
<dbReference type="RefSeq" id="WP_114441081.1">
    <property type="nucleotide sequence ID" value="NZ_QOZG01000005.1"/>
</dbReference>
<reference evidence="3 4" key="1">
    <citation type="submission" date="2018-07" db="EMBL/GenBank/DDBJ databases">
        <title>The draft genome of Phyllobacterium salinisoli.</title>
        <authorList>
            <person name="Liu L."/>
            <person name="Li L."/>
            <person name="Zhang X."/>
            <person name="Liang L."/>
        </authorList>
    </citation>
    <scope>NUCLEOTIDE SEQUENCE [LARGE SCALE GENOMIC DNA]</scope>
    <source>
        <strain evidence="3 4">LLAN61</strain>
    </source>
</reference>
<keyword evidence="4" id="KW-1185">Reference proteome</keyword>
<evidence type="ECO:0000256" key="1">
    <source>
        <dbReference type="SAM" id="Phobius"/>
    </source>
</evidence>
<dbReference type="Proteomes" id="UP000253420">
    <property type="component" value="Unassembled WGS sequence"/>
</dbReference>
<proteinExistence type="predicted"/>
<dbReference type="PIRSF" id="PIRSF029509">
    <property type="entry name" value="UCP029509"/>
    <property type="match status" value="1"/>
</dbReference>
<evidence type="ECO:0000313" key="4">
    <source>
        <dbReference type="Proteomes" id="UP000253420"/>
    </source>
</evidence>
<evidence type="ECO:0000259" key="2">
    <source>
        <dbReference type="Pfam" id="PF09990"/>
    </source>
</evidence>
<name>A0A368K253_9HYPH</name>
<feature type="transmembrane region" description="Helical" evidence="1">
    <location>
        <begin position="91"/>
        <end position="110"/>
    </location>
</feature>
<accession>A0A368K253</accession>
<gene>
    <name evidence="3" type="ORF">DUT91_14455</name>
</gene>
<feature type="transmembrane region" description="Helical" evidence="1">
    <location>
        <begin position="57"/>
        <end position="79"/>
    </location>
</feature>